<organism evidence="9 10">
    <name type="scientific">Staphylotrichum longicolle</name>
    <dbReference type="NCBI Taxonomy" id="669026"/>
    <lineage>
        <taxon>Eukaryota</taxon>
        <taxon>Fungi</taxon>
        <taxon>Dikarya</taxon>
        <taxon>Ascomycota</taxon>
        <taxon>Pezizomycotina</taxon>
        <taxon>Sordariomycetes</taxon>
        <taxon>Sordariomycetidae</taxon>
        <taxon>Sordariales</taxon>
        <taxon>Chaetomiaceae</taxon>
        <taxon>Staphylotrichum</taxon>
    </lineage>
</organism>
<dbReference type="InterPro" id="IPR036837">
    <property type="entry name" value="Cation_efflux_CTD_sf"/>
</dbReference>
<feature type="region of interest" description="Disordered" evidence="6">
    <location>
        <begin position="44"/>
        <end position="63"/>
    </location>
</feature>
<evidence type="ECO:0000256" key="2">
    <source>
        <dbReference type="ARBA" id="ARBA00022448"/>
    </source>
</evidence>
<dbReference type="FunFam" id="3.30.70.1350:FF:000004">
    <property type="entry name" value="Cation diffusion facilitator 10"/>
    <property type="match status" value="1"/>
</dbReference>
<dbReference type="PANTHER" id="PTHR43840:SF4">
    <property type="entry name" value="CDF DIVALENT METAL CATION TRANSPORTER (EUROFUNG)"/>
    <property type="match status" value="1"/>
</dbReference>
<dbReference type="PANTHER" id="PTHR43840">
    <property type="entry name" value="MITOCHONDRIAL METAL TRANSPORTER 1-RELATED"/>
    <property type="match status" value="1"/>
</dbReference>
<feature type="compositionally biased region" description="Acidic residues" evidence="6">
    <location>
        <begin position="46"/>
        <end position="56"/>
    </location>
</feature>
<protein>
    <recommendedName>
        <fullName evidence="8">Cation efflux protein transmembrane domain-containing protein</fullName>
    </recommendedName>
</protein>
<accession>A0AAD4I1N9</accession>
<feature type="transmembrane region" description="Helical" evidence="7">
    <location>
        <begin position="307"/>
        <end position="325"/>
    </location>
</feature>
<dbReference type="Proteomes" id="UP001197093">
    <property type="component" value="Unassembled WGS sequence"/>
</dbReference>
<dbReference type="GO" id="GO:0030003">
    <property type="term" value="P:intracellular monoatomic cation homeostasis"/>
    <property type="evidence" value="ECO:0007669"/>
    <property type="project" value="UniProtKB-ARBA"/>
</dbReference>
<dbReference type="EMBL" id="JAHCVI010000001">
    <property type="protein sequence ID" value="KAG7292307.1"/>
    <property type="molecule type" value="Genomic_DNA"/>
</dbReference>
<feature type="transmembrane region" description="Helical" evidence="7">
    <location>
        <begin position="237"/>
        <end position="260"/>
    </location>
</feature>
<dbReference type="InterPro" id="IPR027469">
    <property type="entry name" value="Cation_efflux_TMD_sf"/>
</dbReference>
<feature type="transmembrane region" description="Helical" evidence="7">
    <location>
        <begin position="266"/>
        <end position="286"/>
    </location>
</feature>
<comment type="subcellular location">
    <subcellularLocation>
        <location evidence="1">Membrane</location>
        <topology evidence="1">Multi-pass membrane protein</topology>
    </subcellularLocation>
</comment>
<evidence type="ECO:0000256" key="7">
    <source>
        <dbReference type="SAM" id="Phobius"/>
    </source>
</evidence>
<keyword evidence="5 7" id="KW-0472">Membrane</keyword>
<dbReference type="InterPro" id="IPR050291">
    <property type="entry name" value="CDF_Transporter"/>
</dbReference>
<evidence type="ECO:0000256" key="1">
    <source>
        <dbReference type="ARBA" id="ARBA00004141"/>
    </source>
</evidence>
<keyword evidence="2" id="KW-0813">Transport</keyword>
<evidence type="ECO:0000313" key="10">
    <source>
        <dbReference type="Proteomes" id="UP001197093"/>
    </source>
</evidence>
<keyword evidence="4 7" id="KW-1133">Transmembrane helix</keyword>
<dbReference type="SUPFAM" id="SSF161111">
    <property type="entry name" value="Cation efflux protein transmembrane domain-like"/>
    <property type="match status" value="1"/>
</dbReference>
<dbReference type="SUPFAM" id="SSF160240">
    <property type="entry name" value="Cation efflux protein cytoplasmic domain-like"/>
    <property type="match status" value="1"/>
</dbReference>
<evidence type="ECO:0000256" key="5">
    <source>
        <dbReference type="ARBA" id="ARBA00023136"/>
    </source>
</evidence>
<dbReference type="GO" id="GO:0098771">
    <property type="term" value="P:inorganic ion homeostasis"/>
    <property type="evidence" value="ECO:0007669"/>
    <property type="project" value="UniProtKB-ARBA"/>
</dbReference>
<dbReference type="AlphaFoldDB" id="A0AAD4I1N9"/>
<gene>
    <name evidence="9" type="ORF">NEMBOFW57_002342</name>
</gene>
<name>A0AAD4I1N9_9PEZI</name>
<evidence type="ECO:0000256" key="3">
    <source>
        <dbReference type="ARBA" id="ARBA00022692"/>
    </source>
</evidence>
<evidence type="ECO:0000256" key="6">
    <source>
        <dbReference type="SAM" id="MobiDB-lite"/>
    </source>
</evidence>
<evidence type="ECO:0000256" key="4">
    <source>
        <dbReference type="ARBA" id="ARBA00022989"/>
    </source>
</evidence>
<keyword evidence="3 7" id="KW-0812">Transmembrane</keyword>
<reference evidence="9" key="1">
    <citation type="submission" date="2023-02" db="EMBL/GenBank/DDBJ databases">
        <authorList>
            <person name="Palmer J.M."/>
        </authorList>
    </citation>
    <scope>NUCLEOTIDE SEQUENCE</scope>
    <source>
        <strain evidence="9">FW57</strain>
    </source>
</reference>
<sequence length="426" mass="47666">MNSTTPTTPRGPVPRGAFLLLQDEPPLAPMGHSVLASLIRHRGREEEESLAEGPEDEPARRDERRMSAILNSSHMRSMRLIGNSNPRYCWERYWKTDAELAAMSKNLRKYHERVNYLVQQYLYIDRLLDSSLPHDLLNEYNNMPASAFRGVEIPATIAETSTAPAAEPARKVLRTPKAIYRPTETTPLFSARDGAANGGTVVDDDDDPADAEAGLLKPEIPWLEDDMVDSDAPIVTLAIYVNFAANIILLAGKFAVVLSVPSVSVLASLVDALLDFLSTVIVWVTTWLIRKQDQYRYPVGRRRLEPLGVLIFSVIMIVSFVQVALEAIQRLASPDHGIIQLYMLYLTMRFAKTIKQIQGLQAYHAGDKLIVEVDIVLDASTPLKDSHDLSESLQYVLESVPIVDRAFVHVDYATYNLPTHMEQQTS</sequence>
<comment type="caution">
    <text evidence="9">The sequence shown here is derived from an EMBL/GenBank/DDBJ whole genome shotgun (WGS) entry which is preliminary data.</text>
</comment>
<dbReference type="InterPro" id="IPR058533">
    <property type="entry name" value="Cation_efflux_TM"/>
</dbReference>
<dbReference type="Pfam" id="PF01545">
    <property type="entry name" value="Cation_efflux"/>
    <property type="match status" value="1"/>
</dbReference>
<dbReference type="GO" id="GO:0008324">
    <property type="term" value="F:monoatomic cation transmembrane transporter activity"/>
    <property type="evidence" value="ECO:0007669"/>
    <property type="project" value="InterPro"/>
</dbReference>
<feature type="domain" description="Cation efflux protein transmembrane" evidence="8">
    <location>
        <begin position="240"/>
        <end position="355"/>
    </location>
</feature>
<evidence type="ECO:0000313" key="9">
    <source>
        <dbReference type="EMBL" id="KAG7292307.1"/>
    </source>
</evidence>
<dbReference type="Gene3D" id="1.20.1510.10">
    <property type="entry name" value="Cation efflux protein transmembrane domain"/>
    <property type="match status" value="1"/>
</dbReference>
<dbReference type="GO" id="GO:0016020">
    <property type="term" value="C:membrane"/>
    <property type="evidence" value="ECO:0007669"/>
    <property type="project" value="UniProtKB-SubCell"/>
</dbReference>
<evidence type="ECO:0000259" key="8">
    <source>
        <dbReference type="Pfam" id="PF01545"/>
    </source>
</evidence>
<proteinExistence type="predicted"/>
<keyword evidence="10" id="KW-1185">Reference proteome</keyword>